<dbReference type="EMBL" id="BGZK01000665">
    <property type="protein sequence ID" value="GBP55304.1"/>
    <property type="molecule type" value="Genomic_DNA"/>
</dbReference>
<gene>
    <name evidence="2" type="ORF">EVAR_43058_1</name>
</gene>
<dbReference type="Proteomes" id="UP000299102">
    <property type="component" value="Unassembled WGS sequence"/>
</dbReference>
<sequence>MEQHSGVTAGARFRIESKVQGGQVHNRAGPHGERERMGLERVDADSGQDSVIGATAWPRARRHPRARAACT</sequence>
<evidence type="ECO:0000313" key="2">
    <source>
        <dbReference type="EMBL" id="GBP55304.1"/>
    </source>
</evidence>
<dbReference type="AlphaFoldDB" id="A0A4C1WYZ0"/>
<evidence type="ECO:0000313" key="3">
    <source>
        <dbReference type="Proteomes" id="UP000299102"/>
    </source>
</evidence>
<proteinExistence type="predicted"/>
<comment type="caution">
    <text evidence="2">The sequence shown here is derived from an EMBL/GenBank/DDBJ whole genome shotgun (WGS) entry which is preliminary data.</text>
</comment>
<evidence type="ECO:0000256" key="1">
    <source>
        <dbReference type="SAM" id="MobiDB-lite"/>
    </source>
</evidence>
<protein>
    <submittedName>
        <fullName evidence="2">Uncharacterized protein</fullName>
    </submittedName>
</protein>
<reference evidence="2 3" key="1">
    <citation type="journal article" date="2019" name="Commun. Biol.">
        <title>The bagworm genome reveals a unique fibroin gene that provides high tensile strength.</title>
        <authorList>
            <person name="Kono N."/>
            <person name="Nakamura H."/>
            <person name="Ohtoshi R."/>
            <person name="Tomita M."/>
            <person name="Numata K."/>
            <person name="Arakawa K."/>
        </authorList>
    </citation>
    <scope>NUCLEOTIDE SEQUENCE [LARGE SCALE GENOMIC DNA]</scope>
</reference>
<dbReference type="OrthoDB" id="10630291at2759"/>
<feature type="compositionally biased region" description="Basic residues" evidence="1">
    <location>
        <begin position="59"/>
        <end position="71"/>
    </location>
</feature>
<feature type="region of interest" description="Disordered" evidence="1">
    <location>
        <begin position="1"/>
        <end position="71"/>
    </location>
</feature>
<name>A0A4C1WYZ0_EUMVA</name>
<keyword evidence="3" id="KW-1185">Reference proteome</keyword>
<feature type="compositionally biased region" description="Basic and acidic residues" evidence="1">
    <location>
        <begin position="30"/>
        <end position="44"/>
    </location>
</feature>
<organism evidence="2 3">
    <name type="scientific">Eumeta variegata</name>
    <name type="common">Bagworm moth</name>
    <name type="synonym">Eumeta japonica</name>
    <dbReference type="NCBI Taxonomy" id="151549"/>
    <lineage>
        <taxon>Eukaryota</taxon>
        <taxon>Metazoa</taxon>
        <taxon>Ecdysozoa</taxon>
        <taxon>Arthropoda</taxon>
        <taxon>Hexapoda</taxon>
        <taxon>Insecta</taxon>
        <taxon>Pterygota</taxon>
        <taxon>Neoptera</taxon>
        <taxon>Endopterygota</taxon>
        <taxon>Lepidoptera</taxon>
        <taxon>Glossata</taxon>
        <taxon>Ditrysia</taxon>
        <taxon>Tineoidea</taxon>
        <taxon>Psychidae</taxon>
        <taxon>Oiketicinae</taxon>
        <taxon>Eumeta</taxon>
    </lineage>
</organism>
<accession>A0A4C1WYZ0</accession>